<dbReference type="AlphaFoldDB" id="A0A8J6GJY0"/>
<dbReference type="InterPro" id="IPR020454">
    <property type="entry name" value="DAG/PE-bd"/>
</dbReference>
<dbReference type="PANTHER" id="PTHR22968:SF14">
    <property type="entry name" value="PROTEIN KINASE C"/>
    <property type="match status" value="1"/>
</dbReference>
<dbReference type="PROSITE" id="PS00479">
    <property type="entry name" value="ZF_DAG_PE_1"/>
    <property type="match status" value="1"/>
</dbReference>
<feature type="compositionally biased region" description="Polar residues" evidence="3">
    <location>
        <begin position="1"/>
        <end position="12"/>
    </location>
</feature>
<accession>A0A8J6GJY0</accession>
<keyword evidence="6" id="KW-0808">Transferase</keyword>
<dbReference type="FunFam" id="3.30.60.20:FF:000012">
    <property type="entry name" value="Protein kinase C"/>
    <property type="match status" value="1"/>
</dbReference>
<feature type="domain" description="Phorbol-ester/DAG-type" evidence="4">
    <location>
        <begin position="123"/>
        <end position="173"/>
    </location>
</feature>
<dbReference type="CDD" id="cd20794">
    <property type="entry name" value="C1_aPKC"/>
    <property type="match status" value="1"/>
</dbReference>
<name>A0A8J6GJY0_MICOH</name>
<reference evidence="6" key="1">
    <citation type="submission" date="2020-03" db="EMBL/GenBank/DDBJ databases">
        <title>Studies in the Genomics of Life Span.</title>
        <authorList>
            <person name="Glass D."/>
        </authorList>
    </citation>
    <scope>NUCLEOTIDE SEQUENCE</scope>
    <source>
        <strain evidence="6">LTLLF</strain>
        <tissue evidence="6">Muscle</tissue>
    </source>
</reference>
<sequence length="241" mass="27580">MPTQRDSSTMSHTVAGGGGGDHSHQVRVKAYYRGDIMITHFEPSISFEGLCSEVRDMCSFDNEQPFTMKWIDEEGDPCTVSSQLELEEAFRLYELNKDSELLIHESIYRRGARRWRKLYCANGHTFQAKRFNRRAHCAICTDRIWGLGRQGYKCINCKLLVHKKCHKLVTIECGRHSLPPEPMMPMDQSSMHPDHAQTACSVLDFMIAFSDKLLLLLLPRFLLHSPLSALLPPELLATVVW</sequence>
<dbReference type="Pfam" id="PF00130">
    <property type="entry name" value="C1_1"/>
    <property type="match status" value="1"/>
</dbReference>
<dbReference type="GO" id="GO:0008270">
    <property type="term" value="F:zinc ion binding"/>
    <property type="evidence" value="ECO:0007669"/>
    <property type="project" value="UniProtKB-KW"/>
</dbReference>
<dbReference type="PANTHER" id="PTHR22968">
    <property type="entry name" value="PROTEIN KINASE C, MU"/>
    <property type="match status" value="1"/>
</dbReference>
<dbReference type="GO" id="GO:0004674">
    <property type="term" value="F:protein serine/threonine kinase activity"/>
    <property type="evidence" value="ECO:0007669"/>
    <property type="project" value="UniProtKB-KW"/>
</dbReference>
<evidence type="ECO:0000313" key="6">
    <source>
        <dbReference type="EMBL" id="KAH0511098.1"/>
    </source>
</evidence>
<feature type="domain" description="PB1" evidence="5">
    <location>
        <begin position="25"/>
        <end position="106"/>
    </location>
</feature>
<keyword evidence="6" id="KW-0418">Kinase</keyword>
<dbReference type="Gene3D" id="3.30.60.20">
    <property type="match status" value="1"/>
</dbReference>
<feature type="region of interest" description="Disordered" evidence="3">
    <location>
        <begin position="1"/>
        <end position="23"/>
    </location>
</feature>
<dbReference type="Gene3D" id="3.10.20.90">
    <property type="entry name" value="Phosphatidylinositol 3-kinase Catalytic Subunit, Chain A, domain 1"/>
    <property type="match status" value="1"/>
</dbReference>
<protein>
    <submittedName>
        <fullName evidence="6">Protein kinase C iota type</fullName>
    </submittedName>
</protein>
<dbReference type="SUPFAM" id="SSF54277">
    <property type="entry name" value="CAD &amp; PB1 domains"/>
    <property type="match status" value="1"/>
</dbReference>
<dbReference type="SMART" id="SM00666">
    <property type="entry name" value="PB1"/>
    <property type="match status" value="1"/>
</dbReference>
<evidence type="ECO:0000313" key="7">
    <source>
        <dbReference type="Proteomes" id="UP000710432"/>
    </source>
</evidence>
<dbReference type="InterPro" id="IPR034877">
    <property type="entry name" value="PB1_aPKC"/>
</dbReference>
<dbReference type="SMART" id="SM00109">
    <property type="entry name" value="C1"/>
    <property type="match status" value="1"/>
</dbReference>
<evidence type="ECO:0000256" key="3">
    <source>
        <dbReference type="SAM" id="MobiDB-lite"/>
    </source>
</evidence>
<dbReference type="GO" id="GO:0016020">
    <property type="term" value="C:membrane"/>
    <property type="evidence" value="ECO:0007669"/>
    <property type="project" value="UniProtKB-SubCell"/>
</dbReference>
<keyword evidence="2" id="KW-0862">Zinc</keyword>
<dbReference type="PRINTS" id="PR00008">
    <property type="entry name" value="DAGPEDOMAIN"/>
</dbReference>
<dbReference type="GO" id="GO:0035556">
    <property type="term" value="P:intracellular signal transduction"/>
    <property type="evidence" value="ECO:0007669"/>
    <property type="project" value="TreeGrafter"/>
</dbReference>
<evidence type="ECO:0000259" key="5">
    <source>
        <dbReference type="PROSITE" id="PS51745"/>
    </source>
</evidence>
<dbReference type="FunFam" id="3.10.20.90:FF:000071">
    <property type="entry name" value="Protein kinase C"/>
    <property type="match status" value="1"/>
</dbReference>
<dbReference type="Pfam" id="PF00564">
    <property type="entry name" value="PB1"/>
    <property type="match status" value="1"/>
</dbReference>
<evidence type="ECO:0000256" key="2">
    <source>
        <dbReference type="ARBA" id="ARBA00022833"/>
    </source>
</evidence>
<dbReference type="GO" id="GO:0005829">
    <property type="term" value="C:cytosol"/>
    <property type="evidence" value="ECO:0007669"/>
    <property type="project" value="TreeGrafter"/>
</dbReference>
<organism evidence="6 7">
    <name type="scientific">Microtus ochrogaster</name>
    <name type="common">Prairie vole</name>
    <dbReference type="NCBI Taxonomy" id="79684"/>
    <lineage>
        <taxon>Eukaryota</taxon>
        <taxon>Metazoa</taxon>
        <taxon>Chordata</taxon>
        <taxon>Craniata</taxon>
        <taxon>Vertebrata</taxon>
        <taxon>Euteleostomi</taxon>
        <taxon>Mammalia</taxon>
        <taxon>Eutheria</taxon>
        <taxon>Euarchontoglires</taxon>
        <taxon>Glires</taxon>
        <taxon>Rodentia</taxon>
        <taxon>Myomorpha</taxon>
        <taxon>Muroidea</taxon>
        <taxon>Cricetidae</taxon>
        <taxon>Arvicolinae</taxon>
        <taxon>Microtus</taxon>
    </lineage>
</organism>
<dbReference type="GO" id="GO:0007200">
    <property type="term" value="P:phospholipase C-activating G protein-coupled receptor signaling pathway"/>
    <property type="evidence" value="ECO:0007669"/>
    <property type="project" value="TreeGrafter"/>
</dbReference>
<comment type="caution">
    <text evidence="6">The sequence shown here is derived from an EMBL/GenBank/DDBJ whole genome shotgun (WGS) entry which is preliminary data.</text>
</comment>
<dbReference type="EMBL" id="JAATJU010022299">
    <property type="protein sequence ID" value="KAH0511098.1"/>
    <property type="molecule type" value="Genomic_DNA"/>
</dbReference>
<dbReference type="InterPro" id="IPR000270">
    <property type="entry name" value="PB1_dom"/>
</dbReference>
<dbReference type="InterPro" id="IPR002219">
    <property type="entry name" value="PKC_DAG/PE"/>
</dbReference>
<keyword evidence="1" id="KW-0479">Metal-binding</keyword>
<dbReference type="Proteomes" id="UP000710432">
    <property type="component" value="Unassembled WGS sequence"/>
</dbReference>
<proteinExistence type="predicted"/>
<dbReference type="CDD" id="cd06404">
    <property type="entry name" value="PB1_aPKC"/>
    <property type="match status" value="1"/>
</dbReference>
<dbReference type="PROSITE" id="PS51745">
    <property type="entry name" value="PB1"/>
    <property type="match status" value="1"/>
</dbReference>
<dbReference type="InterPro" id="IPR046349">
    <property type="entry name" value="C1-like_sf"/>
</dbReference>
<dbReference type="InterPro" id="IPR053793">
    <property type="entry name" value="PB1-like"/>
</dbReference>
<dbReference type="SUPFAM" id="SSF57889">
    <property type="entry name" value="Cysteine-rich domain"/>
    <property type="match status" value="1"/>
</dbReference>
<gene>
    <name evidence="6" type="ORF">LTLLF_152010</name>
</gene>
<dbReference type="PROSITE" id="PS50081">
    <property type="entry name" value="ZF_DAG_PE_2"/>
    <property type="match status" value="1"/>
</dbReference>
<evidence type="ECO:0000259" key="4">
    <source>
        <dbReference type="PROSITE" id="PS50081"/>
    </source>
</evidence>
<evidence type="ECO:0000256" key="1">
    <source>
        <dbReference type="ARBA" id="ARBA00022723"/>
    </source>
</evidence>